<comment type="caution">
    <text evidence="1">The sequence shown here is derived from an EMBL/GenBank/DDBJ whole genome shotgun (WGS) entry which is preliminary data.</text>
</comment>
<dbReference type="AlphaFoldDB" id="A0A2R6XXD8"/>
<organism evidence="1 2">
    <name type="scientific">Candidatus Carbonibacillus altaicus</name>
    <dbReference type="NCBI Taxonomy" id="2163959"/>
    <lineage>
        <taxon>Bacteria</taxon>
        <taxon>Bacillati</taxon>
        <taxon>Bacillota</taxon>
        <taxon>Bacilli</taxon>
        <taxon>Bacillales</taxon>
        <taxon>Candidatus Carbonibacillus</taxon>
    </lineage>
</organism>
<evidence type="ECO:0000313" key="1">
    <source>
        <dbReference type="EMBL" id="PTQ55089.1"/>
    </source>
</evidence>
<reference evidence="2" key="1">
    <citation type="journal article" date="2018" name="Sci. Rep.">
        <title>Lignite coal burning seam in the remote Altai Mountains harbors a hydrogen-driven thermophilic microbial community.</title>
        <authorList>
            <person name="Kadnikov V.V."/>
            <person name="Mardanov A.V."/>
            <person name="Ivasenko D.A."/>
            <person name="Antsiferov D.V."/>
            <person name="Beletsky A.V."/>
            <person name="Karnachuk O.V."/>
            <person name="Ravin N.V."/>
        </authorList>
    </citation>
    <scope>NUCLEOTIDE SEQUENCE [LARGE SCALE GENOMIC DNA]</scope>
</reference>
<proteinExistence type="predicted"/>
<dbReference type="Proteomes" id="UP000244338">
    <property type="component" value="Unassembled WGS sequence"/>
</dbReference>
<sequence length="38" mass="4241">MPVRLIKHCAATTADEYLSFFSLFQPNSGADTDDAFFL</sequence>
<dbReference type="EMBL" id="PEBX01000200">
    <property type="protein sequence ID" value="PTQ55089.1"/>
    <property type="molecule type" value="Genomic_DNA"/>
</dbReference>
<protein>
    <submittedName>
        <fullName evidence="1">Uncharacterized protein</fullName>
    </submittedName>
</protein>
<evidence type="ECO:0000313" key="2">
    <source>
        <dbReference type="Proteomes" id="UP000244338"/>
    </source>
</evidence>
<accession>A0A2R6XXD8</accession>
<gene>
    <name evidence="1" type="ORF">BSOLF_0469</name>
</gene>
<name>A0A2R6XXD8_9BACL</name>